<dbReference type="EMBL" id="JBCGBO010000006">
    <property type="protein sequence ID" value="KAK9193895.1"/>
    <property type="molecule type" value="Genomic_DNA"/>
</dbReference>
<sequence length="193" mass="20596">MSLKYSFLLSLCSLIIISVSPIIAQTSFRPKALVIPVVKDAATLQYVAEIKQTTPLVPVKLTVHLGACGGGICGADPENPISNTGTFGDIRIDVLSIQSTNSCNPGRAVTVLNFIFLCGSEFVLQGLANGVVVLETSMYKAFVQAFANAMPKVTRVAPVAPSRACFRLQDIGFTRIGPFVPQIDLVLQNKNVV</sequence>
<organism evidence="3 4">
    <name type="scientific">Citrus x changshan-huyou</name>
    <dbReference type="NCBI Taxonomy" id="2935761"/>
    <lineage>
        <taxon>Eukaryota</taxon>
        <taxon>Viridiplantae</taxon>
        <taxon>Streptophyta</taxon>
        <taxon>Embryophyta</taxon>
        <taxon>Tracheophyta</taxon>
        <taxon>Spermatophyta</taxon>
        <taxon>Magnoliopsida</taxon>
        <taxon>eudicotyledons</taxon>
        <taxon>Gunneridae</taxon>
        <taxon>Pentapetalae</taxon>
        <taxon>rosids</taxon>
        <taxon>malvids</taxon>
        <taxon>Sapindales</taxon>
        <taxon>Rutaceae</taxon>
        <taxon>Aurantioideae</taxon>
        <taxon>Citrus</taxon>
    </lineage>
</organism>
<name>A0AAP0M489_9ROSI</name>
<dbReference type="Pfam" id="PF14541">
    <property type="entry name" value="TAXi_C"/>
    <property type="match status" value="1"/>
</dbReference>
<evidence type="ECO:0000313" key="4">
    <source>
        <dbReference type="Proteomes" id="UP001428341"/>
    </source>
</evidence>
<dbReference type="GO" id="GO:0004190">
    <property type="term" value="F:aspartic-type endopeptidase activity"/>
    <property type="evidence" value="ECO:0007669"/>
    <property type="project" value="InterPro"/>
</dbReference>
<evidence type="ECO:0000256" key="1">
    <source>
        <dbReference type="SAM" id="SignalP"/>
    </source>
</evidence>
<dbReference type="SUPFAM" id="SSF50630">
    <property type="entry name" value="Acid proteases"/>
    <property type="match status" value="1"/>
</dbReference>
<protein>
    <recommendedName>
        <fullName evidence="2">Xylanase inhibitor C-terminal domain-containing protein</fullName>
    </recommendedName>
</protein>
<dbReference type="InterPro" id="IPR001461">
    <property type="entry name" value="Aspartic_peptidase_A1"/>
</dbReference>
<gene>
    <name evidence="3" type="ORF">WN944_004596</name>
</gene>
<keyword evidence="1" id="KW-0732">Signal</keyword>
<reference evidence="3 4" key="1">
    <citation type="submission" date="2024-05" db="EMBL/GenBank/DDBJ databases">
        <title>Haplotype-resolved chromosome-level genome assembly of Huyou (Citrus changshanensis).</title>
        <authorList>
            <person name="Miao C."/>
            <person name="Chen W."/>
            <person name="Wu Y."/>
            <person name="Wang L."/>
            <person name="Zhao S."/>
            <person name="Grierson D."/>
            <person name="Xu C."/>
            <person name="Chen K."/>
        </authorList>
    </citation>
    <scope>NUCLEOTIDE SEQUENCE [LARGE SCALE GENOMIC DNA]</scope>
    <source>
        <strain evidence="3">01-14</strain>
        <tissue evidence="3">Leaf</tissue>
    </source>
</reference>
<keyword evidence="4" id="KW-1185">Reference proteome</keyword>
<dbReference type="InterPro" id="IPR032799">
    <property type="entry name" value="TAXi_C"/>
</dbReference>
<evidence type="ECO:0000259" key="2">
    <source>
        <dbReference type="Pfam" id="PF14541"/>
    </source>
</evidence>
<dbReference type="GO" id="GO:0006508">
    <property type="term" value="P:proteolysis"/>
    <property type="evidence" value="ECO:0007669"/>
    <property type="project" value="InterPro"/>
</dbReference>
<dbReference type="Gene3D" id="2.40.70.10">
    <property type="entry name" value="Acid Proteases"/>
    <property type="match status" value="1"/>
</dbReference>
<dbReference type="PANTHER" id="PTHR47965:SF103">
    <property type="entry name" value="EUKARYOTIC ASPARTYL PROTEASE FAMILY PROTEIN"/>
    <property type="match status" value="1"/>
</dbReference>
<dbReference type="InterPro" id="IPR021109">
    <property type="entry name" value="Peptidase_aspartic_dom_sf"/>
</dbReference>
<dbReference type="AlphaFoldDB" id="A0AAP0M489"/>
<dbReference type="PANTHER" id="PTHR47965">
    <property type="entry name" value="ASPARTYL PROTEASE-RELATED"/>
    <property type="match status" value="1"/>
</dbReference>
<feature type="signal peptide" evidence="1">
    <location>
        <begin position="1"/>
        <end position="24"/>
    </location>
</feature>
<proteinExistence type="predicted"/>
<feature type="chain" id="PRO_5042969440" description="Xylanase inhibitor C-terminal domain-containing protein" evidence="1">
    <location>
        <begin position="25"/>
        <end position="193"/>
    </location>
</feature>
<accession>A0AAP0M489</accession>
<dbReference type="Proteomes" id="UP001428341">
    <property type="component" value="Unassembled WGS sequence"/>
</dbReference>
<comment type="caution">
    <text evidence="3">The sequence shown here is derived from an EMBL/GenBank/DDBJ whole genome shotgun (WGS) entry which is preliminary data.</text>
</comment>
<feature type="domain" description="Xylanase inhibitor C-terminal" evidence="2">
    <location>
        <begin position="131"/>
        <end position="191"/>
    </location>
</feature>
<evidence type="ECO:0000313" key="3">
    <source>
        <dbReference type="EMBL" id="KAK9193895.1"/>
    </source>
</evidence>